<feature type="region of interest" description="Disordered" evidence="1">
    <location>
        <begin position="277"/>
        <end position="300"/>
    </location>
</feature>
<proteinExistence type="predicted"/>
<evidence type="ECO:0000313" key="4">
    <source>
        <dbReference type="Proteomes" id="UP000039865"/>
    </source>
</evidence>
<keyword evidence="4" id="KW-1185">Reference proteome</keyword>
<dbReference type="Proteomes" id="UP000039865">
    <property type="component" value="Unassembled WGS sequence"/>
</dbReference>
<dbReference type="InterPro" id="IPR016024">
    <property type="entry name" value="ARM-type_fold"/>
</dbReference>
<feature type="compositionally biased region" description="Polar residues" evidence="1">
    <location>
        <begin position="1282"/>
        <end position="1293"/>
    </location>
</feature>
<dbReference type="InParanoid" id="A0A078B8H8"/>
<dbReference type="GO" id="GO:0005881">
    <property type="term" value="C:cytoplasmic microtubule"/>
    <property type="evidence" value="ECO:0007669"/>
    <property type="project" value="TreeGrafter"/>
</dbReference>
<dbReference type="GO" id="GO:0008017">
    <property type="term" value="F:microtubule binding"/>
    <property type="evidence" value="ECO:0007669"/>
    <property type="project" value="TreeGrafter"/>
</dbReference>
<sequence length="1551" mass="174217">MSQVASHNQFLEPFILDLDHIIRNLNSTSSKLEGLNELAEALNQGCSTASFLSQLEKLFQGLRSCLLGDSQQLEIVLRVNQLLVDMLPDIQHSDDLEIQFAQLVPIFIENLGSPKAVLRKSTHKCIATYVKVSKKLEFVLLNIIHTGLESTNSRTRQHSMLVIPALLSLKQSVLDRPAPEMIELIKVIIKKLRDSQEVVAKTARKLLLEINKCYPLQFENQITNSMRTEEEKQVCRAVLRNDEDEVLRVLSQPSQQQQQLLVQSQVQNTKRGIEESKQSNYATGNGNGGSSSLQQSSFKTSMNNQASKELSIVGKEILQSNNNNINSQLSSVQGLDKIISQAKEESRYPQGQNGLYFGLLEEHIIEALNENNQWKERTSAIEAIESRLNMYLMSEKKVEFMPYATHFLGFMIQYIPDINFKISLSSIKIICKLLQMSLINFKKYYSQLVSALVEKLSDSKNYKASTFAFHAMRYLQHGNWHVREGALSLLAHSVITQGEGKSFNDTQGAPGNIDQDTPLPLNPTFLQEVCSLYQTEDKQKNQNYITDLLALCIERSMSPNKTQNLIQKQLGVSPCFNSDDDVLEYSGSQKESLLYKLVIERLQKGNLPYINEESIVEFPAPGQQISSKNLLPQPLNINKHFSMEEQKDNRNNAYFQQETMASNLTKAPSQNFMEMKKRHDEDKKILVNVHNQNQQQPTSYYNRFASVDKINVDDSVQTSKETDKIAMWLPSFQNNTIGQQDSQLTSKPIQISQVNKNSRMSNNSLQTNEFGDQLNATTNSVTTYQDSNSYRQSGQSTVQQTSNYGSNFDRFGYTPEQHQSKPRTIQSNEMRQRTVDALKSDQDYFKANNHLHTELKIHQAIPFQKNMSQSTGGIGGFGSNDKGPHVNDKLKLLKSNSKYKDNGGSISPEKMSGQRLFDDKQEQELIEGLIPDNKLKSISTAGNVVQRKPIVQPNSSFNGPVKGNHEYLQTISNDDQESAYNATPTMTKIKKPPLTNKSNTNTSQAKTQSRAQSVDNSTANIVAIDQSQADIYLPVEEPLQNAEKQYQTALDGLKSGDWQKQFDGCNTIKRVALFHKQLLSSSNPLQLQVIKELVKLVDSLRSQLAKNAIVTIKLMIENLPSKDLDSQVDQILPALLKKAADTNIFISESADATIVTLCSFLSETKVFNTLQATQNIKSNIMKMKLALCYNSLIEKLGPRLRQFQNCDKLIQTVAGFLNEGAIEVRNMGKIGLFSIKNIIGSQRELEGLLNRCVSNEKQLDKIKQILEKGDIDAISNNGSTRYGSSMRNSSLDTKSVGGFRGQPQVTAAGSDGFGKYTQSSDFNMQQTFLKSTGGTSSAGFGSTSNTFKKQNNLSKPIDPMLMEEFKQIINELSTNEWNKRLKSIDTLSEFVKNNITTIKTAPPAKFISLIDAFCKVLNDNNAKVLSHAQQTFRVILLNESLKGIIEQNLSMIVQALNTNLQSTNFQVREQGDILFGLLEGAVEAAQLIPPLTAQINLANNRSKAQLVERLASKKYHISHNHICRHYRESRQTWYCIKIRLPSGLARQQNTG</sequence>
<accession>A0A078B8H8</accession>
<dbReference type="InterPro" id="IPR011989">
    <property type="entry name" value="ARM-like"/>
</dbReference>
<feature type="region of interest" description="Disordered" evidence="1">
    <location>
        <begin position="1282"/>
        <end position="1301"/>
    </location>
</feature>
<feature type="compositionally biased region" description="Polar residues" evidence="1">
    <location>
        <begin position="786"/>
        <end position="806"/>
    </location>
</feature>
<dbReference type="InterPro" id="IPR024395">
    <property type="entry name" value="CLASP_N_dom"/>
</dbReference>
<evidence type="ECO:0000256" key="1">
    <source>
        <dbReference type="SAM" id="MobiDB-lite"/>
    </source>
</evidence>
<gene>
    <name evidence="3" type="primary">Contig1571.g1712</name>
    <name evidence="3" type="ORF">STYLEM_18731</name>
</gene>
<evidence type="ECO:0000313" key="3">
    <source>
        <dbReference type="EMBL" id="CDW89597.1"/>
    </source>
</evidence>
<dbReference type="GO" id="GO:0000226">
    <property type="term" value="P:microtubule cytoskeleton organization"/>
    <property type="evidence" value="ECO:0007669"/>
    <property type="project" value="TreeGrafter"/>
</dbReference>
<organism evidence="3 4">
    <name type="scientific">Stylonychia lemnae</name>
    <name type="common">Ciliate</name>
    <dbReference type="NCBI Taxonomy" id="5949"/>
    <lineage>
        <taxon>Eukaryota</taxon>
        <taxon>Sar</taxon>
        <taxon>Alveolata</taxon>
        <taxon>Ciliophora</taxon>
        <taxon>Intramacronucleata</taxon>
        <taxon>Spirotrichea</taxon>
        <taxon>Stichotrichia</taxon>
        <taxon>Sporadotrichida</taxon>
        <taxon>Oxytrichidae</taxon>
        <taxon>Stylonychinae</taxon>
        <taxon>Stylonychia</taxon>
    </lineage>
</organism>
<feature type="compositionally biased region" description="Polar residues" evidence="1">
    <location>
        <begin position="995"/>
        <end position="1014"/>
    </location>
</feature>
<feature type="domain" description="TOG" evidence="2">
    <location>
        <begin position="1030"/>
        <end position="1279"/>
    </location>
</feature>
<feature type="domain" description="TOG" evidence="2">
    <location>
        <begin position="10"/>
        <end position="243"/>
    </location>
</feature>
<dbReference type="EMBL" id="CCKQ01017704">
    <property type="protein sequence ID" value="CDW89597.1"/>
    <property type="molecule type" value="Genomic_DNA"/>
</dbReference>
<reference evidence="3 4" key="1">
    <citation type="submission" date="2014-06" db="EMBL/GenBank/DDBJ databases">
        <authorList>
            <person name="Swart Estienne"/>
        </authorList>
    </citation>
    <scope>NUCLEOTIDE SEQUENCE [LARGE SCALE GENOMIC DNA]</scope>
    <source>
        <strain evidence="3 4">130c</strain>
    </source>
</reference>
<feature type="region of interest" description="Disordered" evidence="1">
    <location>
        <begin position="985"/>
        <end position="1014"/>
    </location>
</feature>
<dbReference type="PANTHER" id="PTHR21567">
    <property type="entry name" value="CLASP"/>
    <property type="match status" value="1"/>
</dbReference>
<dbReference type="SUPFAM" id="SSF48371">
    <property type="entry name" value="ARM repeat"/>
    <property type="match status" value="2"/>
</dbReference>
<feature type="region of interest" description="Disordered" evidence="1">
    <location>
        <begin position="786"/>
        <end position="828"/>
    </location>
</feature>
<dbReference type="InterPro" id="IPR034085">
    <property type="entry name" value="TOG"/>
</dbReference>
<dbReference type="SMART" id="SM01349">
    <property type="entry name" value="TOG"/>
    <property type="match status" value="2"/>
</dbReference>
<dbReference type="PANTHER" id="PTHR21567:SF87">
    <property type="entry name" value="CRESCERIN-LIKE PROTEIN CHE-12"/>
    <property type="match status" value="1"/>
</dbReference>
<dbReference type="Pfam" id="PF12348">
    <property type="entry name" value="CLASP_N"/>
    <property type="match status" value="2"/>
</dbReference>
<name>A0A078B8H8_STYLE</name>
<evidence type="ECO:0000259" key="2">
    <source>
        <dbReference type="SMART" id="SM01349"/>
    </source>
</evidence>
<protein>
    <submittedName>
        <fullName evidence="3">Protein fam179b-like</fullName>
    </submittedName>
</protein>
<dbReference type="OrthoDB" id="289498at2759"/>
<dbReference type="Gene3D" id="1.25.10.10">
    <property type="entry name" value="Leucine-rich Repeat Variant"/>
    <property type="match status" value="4"/>
</dbReference>